<feature type="transmembrane region" description="Helical" evidence="1">
    <location>
        <begin position="187"/>
        <end position="206"/>
    </location>
</feature>
<dbReference type="AlphaFoldDB" id="B8GJT4"/>
<dbReference type="HOGENOM" id="CLU_031443_0_0_2"/>
<sequence>MFDNLLLEKNMDRISKCISIIGYIFICCGTSIIFFYGPSTRYEFSIYDVYPKYFWGLLISATFIGQLLIIKEIFRKSEKQWWLHGLIIILLSDAIQLFLPLIRGYHSTGIGDVMTEIAYMLDIIYSGVIGQTNQYPADHLIGVVFYWISGISLSDVTMIIPPIFSLFFIISMYVLGRNLFSDRRLPFLIVIFATPLYFGSYNVHFLPNAQAMMLLPLNLFILAKIIQGNCVKQFVFILTVMSILLVFFHPLITVTNIIILIIAKLIQRLMSDMDKKDKTKLPINYALLISFCFFVLWERGFVVVLKAPGPLISYLLGGEGASSIYESYSKTISTVSVDIGYLIRLAFNMYGQYLVMAILSLLCFGIVLFLIKEKSTELPFFLIFSIAGFFIFGFITFLLFFSGITFNFDRFLKLMMIFSMSLIPFTIMLVLRLRPSHSWVKISIAVGLFICVVIVSFFSTFNLYDSPLIKQANQQVTESEYQGMTTFFEIRDNTTPIIEHGLYVFRYYQAIFGIDSSQIQDLYGTNAIDHFGYGGNTTLGGKSGTHYLLMNTQGRYVYQNVYPEFSESWRFTPTDYNLLDNDNQIHLTYENGNLQVYIIVRSS</sequence>
<feature type="transmembrane region" description="Helical" evidence="1">
    <location>
        <begin position="378"/>
        <end position="405"/>
    </location>
</feature>
<dbReference type="KEGG" id="mpl:Mpal_0359"/>
<keyword evidence="1" id="KW-1133">Transmembrane helix</keyword>
<accession>B8GJT4</accession>
<dbReference type="eggNOG" id="arCOG03185">
    <property type="taxonomic scope" value="Archaea"/>
</dbReference>
<keyword evidence="3" id="KW-1185">Reference proteome</keyword>
<keyword evidence="1" id="KW-0812">Transmembrane</keyword>
<feature type="transmembrane region" description="Helical" evidence="1">
    <location>
        <begin position="234"/>
        <end position="262"/>
    </location>
</feature>
<feature type="transmembrane region" description="Helical" evidence="1">
    <location>
        <begin position="411"/>
        <end position="431"/>
    </location>
</feature>
<evidence type="ECO:0000313" key="2">
    <source>
        <dbReference type="EMBL" id="ACL15738.1"/>
    </source>
</evidence>
<evidence type="ECO:0008006" key="4">
    <source>
        <dbReference type="Google" id="ProtNLM"/>
    </source>
</evidence>
<proteinExistence type="predicted"/>
<dbReference type="Proteomes" id="UP000002457">
    <property type="component" value="Chromosome"/>
</dbReference>
<feature type="transmembrane region" description="Helical" evidence="1">
    <location>
        <begin position="350"/>
        <end position="371"/>
    </location>
</feature>
<protein>
    <recommendedName>
        <fullName evidence="4">Glycosyltransferase RgtA/B/C/D-like domain-containing protein</fullName>
    </recommendedName>
</protein>
<keyword evidence="1" id="KW-0472">Membrane</keyword>
<evidence type="ECO:0000313" key="3">
    <source>
        <dbReference type="Proteomes" id="UP000002457"/>
    </source>
</evidence>
<feature type="transmembrane region" description="Helical" evidence="1">
    <location>
        <begin position="20"/>
        <end position="38"/>
    </location>
</feature>
<dbReference type="EMBL" id="CP001338">
    <property type="protein sequence ID" value="ACL15738.1"/>
    <property type="molecule type" value="Genomic_DNA"/>
</dbReference>
<evidence type="ECO:0000256" key="1">
    <source>
        <dbReference type="SAM" id="Phobius"/>
    </source>
</evidence>
<reference evidence="2 3" key="1">
    <citation type="journal article" date="2015" name="Genome Announc.">
        <title>Complete Genome Sequence of Methanosphaerula palustris E1-9CT, a Hydrogenotrophic Methanogen Isolated from a Minerotrophic Fen Peatland.</title>
        <authorList>
            <person name="Cadillo-Quiroz H."/>
            <person name="Browne P."/>
            <person name="Kyrpides N."/>
            <person name="Woyke T."/>
            <person name="Goodwin L."/>
            <person name="Detter C."/>
            <person name="Yavitt J.B."/>
            <person name="Zinder S.H."/>
        </authorList>
    </citation>
    <scope>NUCLEOTIDE SEQUENCE [LARGE SCALE GENOMIC DNA]</scope>
    <source>
        <strain evidence="3">ATCC BAA-1556 / DSM 19958 / E1-9c</strain>
    </source>
</reference>
<feature type="transmembrane region" description="Helical" evidence="1">
    <location>
        <begin position="82"/>
        <end position="102"/>
    </location>
</feature>
<feature type="transmembrane region" description="Helical" evidence="1">
    <location>
        <begin position="283"/>
        <end position="305"/>
    </location>
</feature>
<gene>
    <name evidence="2" type="ordered locus">Mpal_0359</name>
</gene>
<feature type="transmembrane region" description="Helical" evidence="1">
    <location>
        <begin position="443"/>
        <end position="464"/>
    </location>
</feature>
<name>B8GJT4_METPE</name>
<feature type="transmembrane region" description="Helical" evidence="1">
    <location>
        <begin position="53"/>
        <end position="70"/>
    </location>
</feature>
<organism evidence="2 3">
    <name type="scientific">Methanosphaerula palustris (strain ATCC BAA-1556 / DSM 19958 / E1-9c)</name>
    <dbReference type="NCBI Taxonomy" id="521011"/>
    <lineage>
        <taxon>Archaea</taxon>
        <taxon>Methanobacteriati</taxon>
        <taxon>Methanobacteriota</taxon>
        <taxon>Stenosarchaea group</taxon>
        <taxon>Methanomicrobia</taxon>
        <taxon>Methanomicrobiales</taxon>
        <taxon>Methanoregulaceae</taxon>
        <taxon>Methanosphaerula</taxon>
    </lineage>
</organism>
<feature type="transmembrane region" description="Helical" evidence="1">
    <location>
        <begin position="144"/>
        <end position="175"/>
    </location>
</feature>